<reference evidence="1" key="1">
    <citation type="submission" date="2022-07" db="EMBL/GenBank/DDBJ databases">
        <title>Genome Sequence of Phlebia brevispora.</title>
        <authorList>
            <person name="Buettner E."/>
        </authorList>
    </citation>
    <scope>NUCLEOTIDE SEQUENCE</scope>
    <source>
        <strain evidence="1">MPL23</strain>
    </source>
</reference>
<gene>
    <name evidence="1" type="ORF">NM688_g9053</name>
</gene>
<name>A0ACC1RL46_9APHY</name>
<evidence type="ECO:0000313" key="1">
    <source>
        <dbReference type="EMBL" id="KAJ3521173.1"/>
    </source>
</evidence>
<protein>
    <submittedName>
        <fullName evidence="1">Uncharacterized protein</fullName>
    </submittedName>
</protein>
<sequence>MFRRRGRNLVALLDGTNDAGHPNRSVDSRIQQNYNTFNVSLCGAILPLAHASTRPEPLSRRSTELLAVAKPSANPWTDVSPPADAVMSLATQTPPAEEVTLADAPTIEVEVTADATPEESAVIGVDSKSEPTVIVTVTVDPVPVAEEPVEKSSPDTTATSQAEPAPTPSPSPPTATITITEQLPSITLTSEVADGLQIDTIPAVVQVSLPQLAASAAQPPASDLSDKQDESKDHPAHHDFKRTDSFLTIINENLRKQFHELRDFIMKLIKEAPKNINSPAAGEVEVSAVTPSATATGKFGFAKIKIKVNLGIKVKVNFRMSSTLQKLVPGLRTQRGEKAEAPAQ</sequence>
<comment type="caution">
    <text evidence="1">The sequence shown here is derived from an EMBL/GenBank/DDBJ whole genome shotgun (WGS) entry which is preliminary data.</text>
</comment>
<organism evidence="1 2">
    <name type="scientific">Phlebia brevispora</name>
    <dbReference type="NCBI Taxonomy" id="194682"/>
    <lineage>
        <taxon>Eukaryota</taxon>
        <taxon>Fungi</taxon>
        <taxon>Dikarya</taxon>
        <taxon>Basidiomycota</taxon>
        <taxon>Agaricomycotina</taxon>
        <taxon>Agaricomycetes</taxon>
        <taxon>Polyporales</taxon>
        <taxon>Meruliaceae</taxon>
        <taxon>Phlebia</taxon>
    </lineage>
</organism>
<evidence type="ECO:0000313" key="2">
    <source>
        <dbReference type="Proteomes" id="UP001148662"/>
    </source>
</evidence>
<dbReference type="EMBL" id="JANHOG010002662">
    <property type="protein sequence ID" value="KAJ3521173.1"/>
    <property type="molecule type" value="Genomic_DNA"/>
</dbReference>
<proteinExistence type="predicted"/>
<keyword evidence="2" id="KW-1185">Reference proteome</keyword>
<dbReference type="Proteomes" id="UP001148662">
    <property type="component" value="Unassembled WGS sequence"/>
</dbReference>
<accession>A0ACC1RL46</accession>